<dbReference type="RefSeq" id="WP_003349729.1">
    <property type="nucleotide sequence ID" value="NZ_ADWW01000008.1"/>
</dbReference>
<organism evidence="1 2">
    <name type="scientific">Bacillus methanolicus (strain MGA3 / ATCC 53907)</name>
    <dbReference type="NCBI Taxonomy" id="796606"/>
    <lineage>
        <taxon>Bacteria</taxon>
        <taxon>Bacillati</taxon>
        <taxon>Bacillota</taxon>
        <taxon>Bacilli</taxon>
        <taxon>Bacillales</taxon>
        <taxon>Bacillaceae</taxon>
        <taxon>Bacillus</taxon>
    </lineage>
</organism>
<dbReference type="STRING" id="796606.BMMGA3_07530"/>
<protein>
    <submittedName>
        <fullName evidence="1">Uncharacterized protein</fullName>
    </submittedName>
</protein>
<dbReference type="HOGENOM" id="CLU_2876471_0_0_9"/>
<dbReference type="KEGG" id="bmet:BMMGA3_07530"/>
<dbReference type="Proteomes" id="UP000027602">
    <property type="component" value="Chromosome"/>
</dbReference>
<sequence>MQRVEAEKEKARREGKEKFIEAFKIPSSLTASDQLDDLILRLHELKKQMIYYNKIEISLKIEE</sequence>
<keyword evidence="2" id="KW-1185">Reference proteome</keyword>
<name>I3DTU0_BACMM</name>
<dbReference type="EMBL" id="CP007739">
    <property type="protein sequence ID" value="AIE59916.1"/>
    <property type="molecule type" value="Genomic_DNA"/>
</dbReference>
<gene>
    <name evidence="1" type="ORF">BMMGA3_07530</name>
</gene>
<accession>I3DTU0</accession>
<dbReference type="AlphaFoldDB" id="I3DTU0"/>
<proteinExistence type="predicted"/>
<reference evidence="1 2" key="1">
    <citation type="journal article" date="2015" name="BMC Genomics">
        <title>Transcriptome analysis of thermophilic methylotrophic Bacillus methanolicus MGA3 using RNA-sequencing provides detailed insights into its previously uncharted transcriptional landscape.</title>
        <authorList>
            <person name="Irla M."/>
            <person name="Neshat A."/>
            <person name="Brautaset T."/>
            <person name="Ruckert C."/>
            <person name="Kalinowski J."/>
            <person name="Wendisch V.F."/>
        </authorList>
    </citation>
    <scope>NUCLEOTIDE SEQUENCE [LARGE SCALE GENOMIC DNA]</scope>
    <source>
        <strain evidence="2">MGA3 / ATCC 53907</strain>
    </source>
</reference>
<evidence type="ECO:0000313" key="1">
    <source>
        <dbReference type="EMBL" id="AIE59916.1"/>
    </source>
</evidence>
<evidence type="ECO:0000313" key="2">
    <source>
        <dbReference type="Proteomes" id="UP000027602"/>
    </source>
</evidence>